<sequence length="223" mass="24267">MPAAPLTAAELGDDKARISYVVGRDFARSIEPIRGELDPQIVLRAIRDAQAGAQPLFDDAGSRKIREGFSAALRDKQDRAQQALAARNLDSGRAFLERNAGVAGVRRTASGLQYQVLKEGRGVHPKASDTVRVNYIGRLPDGSKFESTYDTDHPAEFVLDRVMPGWTEGVQLMTPGSRYRFWVPSQLAYGERGVPGQIEPNTVLDFEIELLEIAGIGGTSGAE</sequence>
<dbReference type="EMBL" id="CP159925">
    <property type="protein sequence ID" value="XCO76119.1"/>
    <property type="molecule type" value="Genomic_DNA"/>
</dbReference>
<dbReference type="GO" id="GO:0003755">
    <property type="term" value="F:peptidyl-prolyl cis-trans isomerase activity"/>
    <property type="evidence" value="ECO:0007669"/>
    <property type="project" value="UniProtKB-UniRule"/>
</dbReference>
<protein>
    <recommendedName>
        <fullName evidence="6">Peptidyl-prolyl cis-trans isomerase</fullName>
        <ecNumber evidence="6">5.2.1.8</ecNumber>
    </recommendedName>
</protein>
<keyword evidence="4 5" id="KW-0413">Isomerase</keyword>
<evidence type="ECO:0000256" key="5">
    <source>
        <dbReference type="PROSITE-ProRule" id="PRU00277"/>
    </source>
</evidence>
<dbReference type="InterPro" id="IPR036944">
    <property type="entry name" value="PPIase_FKBP_N_sf"/>
</dbReference>
<evidence type="ECO:0000256" key="3">
    <source>
        <dbReference type="ARBA" id="ARBA00023110"/>
    </source>
</evidence>
<evidence type="ECO:0000256" key="6">
    <source>
        <dbReference type="RuleBase" id="RU003915"/>
    </source>
</evidence>
<dbReference type="EC" id="5.2.1.8" evidence="6"/>
<dbReference type="InterPro" id="IPR046357">
    <property type="entry name" value="PPIase_dom_sf"/>
</dbReference>
<feature type="domain" description="PPIase FKBP-type" evidence="7">
    <location>
        <begin position="128"/>
        <end position="214"/>
    </location>
</feature>
<keyword evidence="3 5" id="KW-0697">Rotamase</keyword>
<dbReference type="AlphaFoldDB" id="A0AAU8MUI4"/>
<dbReference type="RefSeq" id="WP_363799509.1">
    <property type="nucleotide sequence ID" value="NZ_CP159925.1"/>
</dbReference>
<name>A0AAU8MUI4_9GAMM</name>
<evidence type="ECO:0000256" key="2">
    <source>
        <dbReference type="ARBA" id="ARBA00006577"/>
    </source>
</evidence>
<dbReference type="Gene3D" id="1.10.287.460">
    <property type="entry name" value="Peptidyl-prolyl cis-trans isomerase, FKBP-type, N-terminal domain"/>
    <property type="match status" value="1"/>
</dbReference>
<dbReference type="InterPro" id="IPR000774">
    <property type="entry name" value="PPIase_FKBP_N"/>
</dbReference>
<comment type="catalytic activity">
    <reaction evidence="1 5 6">
        <text>[protein]-peptidylproline (omega=180) = [protein]-peptidylproline (omega=0)</text>
        <dbReference type="Rhea" id="RHEA:16237"/>
        <dbReference type="Rhea" id="RHEA-COMP:10747"/>
        <dbReference type="Rhea" id="RHEA-COMP:10748"/>
        <dbReference type="ChEBI" id="CHEBI:83833"/>
        <dbReference type="ChEBI" id="CHEBI:83834"/>
        <dbReference type="EC" id="5.2.1.8"/>
    </reaction>
</comment>
<dbReference type="Pfam" id="PF01346">
    <property type="entry name" value="FKBP_N"/>
    <property type="match status" value="1"/>
</dbReference>
<evidence type="ECO:0000256" key="4">
    <source>
        <dbReference type="ARBA" id="ARBA00023235"/>
    </source>
</evidence>
<organism evidence="8">
    <name type="scientific">Lysobacter firmicutimachus</name>
    <dbReference type="NCBI Taxonomy" id="1792846"/>
    <lineage>
        <taxon>Bacteria</taxon>
        <taxon>Pseudomonadati</taxon>
        <taxon>Pseudomonadota</taxon>
        <taxon>Gammaproteobacteria</taxon>
        <taxon>Lysobacterales</taxon>
        <taxon>Lysobacteraceae</taxon>
        <taxon>Lysobacter</taxon>
    </lineage>
</organism>
<evidence type="ECO:0000256" key="1">
    <source>
        <dbReference type="ARBA" id="ARBA00000971"/>
    </source>
</evidence>
<dbReference type="PROSITE" id="PS50059">
    <property type="entry name" value="FKBP_PPIASE"/>
    <property type="match status" value="1"/>
</dbReference>
<dbReference type="PANTHER" id="PTHR43811:SF19">
    <property type="entry name" value="39 KDA FK506-BINDING NUCLEAR PROTEIN"/>
    <property type="match status" value="1"/>
</dbReference>
<dbReference type="Gene3D" id="3.10.50.40">
    <property type="match status" value="1"/>
</dbReference>
<comment type="similarity">
    <text evidence="2 6">Belongs to the FKBP-type PPIase family.</text>
</comment>
<evidence type="ECO:0000259" key="7">
    <source>
        <dbReference type="PROSITE" id="PS50059"/>
    </source>
</evidence>
<dbReference type="GO" id="GO:0006457">
    <property type="term" value="P:protein folding"/>
    <property type="evidence" value="ECO:0007669"/>
    <property type="project" value="InterPro"/>
</dbReference>
<dbReference type="PANTHER" id="PTHR43811">
    <property type="entry name" value="FKBP-TYPE PEPTIDYL-PROLYL CIS-TRANS ISOMERASE FKPA"/>
    <property type="match status" value="1"/>
</dbReference>
<gene>
    <name evidence="8" type="ORF">ABU614_04845</name>
</gene>
<dbReference type="SUPFAM" id="SSF54534">
    <property type="entry name" value="FKBP-like"/>
    <property type="match status" value="1"/>
</dbReference>
<reference evidence="8" key="1">
    <citation type="submission" date="2024-06" db="EMBL/GenBank/DDBJ databases">
        <authorList>
            <person name="Li S."/>
        </authorList>
    </citation>
    <scope>NUCLEOTIDE SEQUENCE</scope>
    <source>
        <strain evidence="8">SR10</strain>
    </source>
</reference>
<dbReference type="Pfam" id="PF00254">
    <property type="entry name" value="FKBP_C"/>
    <property type="match status" value="1"/>
</dbReference>
<dbReference type="InterPro" id="IPR001179">
    <property type="entry name" value="PPIase_FKBP_dom"/>
</dbReference>
<evidence type="ECO:0000313" key="8">
    <source>
        <dbReference type="EMBL" id="XCO76119.1"/>
    </source>
</evidence>
<accession>A0AAU8MUI4</accession>
<proteinExistence type="inferred from homology"/>